<dbReference type="AlphaFoldDB" id="A0A418VPR4"/>
<evidence type="ECO:0000259" key="8">
    <source>
        <dbReference type="PROSITE" id="PS50928"/>
    </source>
</evidence>
<evidence type="ECO:0000256" key="3">
    <source>
        <dbReference type="ARBA" id="ARBA00022475"/>
    </source>
</evidence>
<reference evidence="9 10" key="1">
    <citation type="submission" date="2018-09" db="EMBL/GenBank/DDBJ databases">
        <authorList>
            <person name="Zhu H."/>
        </authorList>
    </citation>
    <scope>NUCLEOTIDE SEQUENCE [LARGE SCALE GENOMIC DNA]</scope>
    <source>
        <strain evidence="9 10">K2W22B-5</strain>
    </source>
</reference>
<keyword evidence="5 7" id="KW-1133">Transmembrane helix</keyword>
<dbReference type="GO" id="GO:0005886">
    <property type="term" value="C:plasma membrane"/>
    <property type="evidence" value="ECO:0007669"/>
    <property type="project" value="UniProtKB-SubCell"/>
</dbReference>
<evidence type="ECO:0000313" key="10">
    <source>
        <dbReference type="Proteomes" id="UP000283458"/>
    </source>
</evidence>
<keyword evidence="6 7" id="KW-0472">Membrane</keyword>
<feature type="transmembrane region" description="Helical" evidence="7">
    <location>
        <begin position="198"/>
        <end position="219"/>
    </location>
</feature>
<dbReference type="Gene3D" id="1.10.3720.10">
    <property type="entry name" value="MetI-like"/>
    <property type="match status" value="1"/>
</dbReference>
<keyword evidence="4 7" id="KW-0812">Transmembrane</keyword>
<evidence type="ECO:0000256" key="2">
    <source>
        <dbReference type="ARBA" id="ARBA00022448"/>
    </source>
</evidence>
<evidence type="ECO:0000256" key="1">
    <source>
        <dbReference type="ARBA" id="ARBA00004651"/>
    </source>
</evidence>
<evidence type="ECO:0000256" key="7">
    <source>
        <dbReference type="RuleBase" id="RU363032"/>
    </source>
</evidence>
<feature type="transmembrane region" description="Helical" evidence="7">
    <location>
        <begin position="82"/>
        <end position="104"/>
    </location>
</feature>
<evidence type="ECO:0000313" key="9">
    <source>
        <dbReference type="EMBL" id="RJF78263.1"/>
    </source>
</evidence>
<dbReference type="InterPro" id="IPR035906">
    <property type="entry name" value="MetI-like_sf"/>
</dbReference>
<evidence type="ECO:0000256" key="5">
    <source>
        <dbReference type="ARBA" id="ARBA00022989"/>
    </source>
</evidence>
<name>A0A418VPR4_9PROT</name>
<feature type="transmembrane region" description="Helical" evidence="7">
    <location>
        <begin position="116"/>
        <end position="136"/>
    </location>
</feature>
<dbReference type="GO" id="GO:0055085">
    <property type="term" value="P:transmembrane transport"/>
    <property type="evidence" value="ECO:0007669"/>
    <property type="project" value="InterPro"/>
</dbReference>
<comment type="caution">
    <text evidence="9">The sequence shown here is derived from an EMBL/GenBank/DDBJ whole genome shotgun (WGS) entry which is preliminary data.</text>
</comment>
<dbReference type="PROSITE" id="PS50928">
    <property type="entry name" value="ABC_TM1"/>
    <property type="match status" value="1"/>
</dbReference>
<evidence type="ECO:0000256" key="4">
    <source>
        <dbReference type="ARBA" id="ARBA00022692"/>
    </source>
</evidence>
<feature type="transmembrane region" description="Helical" evidence="7">
    <location>
        <begin position="245"/>
        <end position="266"/>
    </location>
</feature>
<keyword evidence="3" id="KW-1003">Cell membrane</keyword>
<dbReference type="OrthoDB" id="4926350at2"/>
<dbReference type="EMBL" id="QYUL01000004">
    <property type="protein sequence ID" value="RJF78263.1"/>
    <property type="molecule type" value="Genomic_DNA"/>
</dbReference>
<dbReference type="Proteomes" id="UP000283458">
    <property type="component" value="Unassembled WGS sequence"/>
</dbReference>
<feature type="transmembrane region" description="Helical" evidence="7">
    <location>
        <begin position="148"/>
        <end position="167"/>
    </location>
</feature>
<dbReference type="CDD" id="cd06261">
    <property type="entry name" value="TM_PBP2"/>
    <property type="match status" value="1"/>
</dbReference>
<accession>A0A418VPR4</accession>
<gene>
    <name evidence="9" type="ORF">D3877_24465</name>
</gene>
<dbReference type="Pfam" id="PF00528">
    <property type="entry name" value="BPD_transp_1"/>
    <property type="match status" value="1"/>
</dbReference>
<dbReference type="InterPro" id="IPR000515">
    <property type="entry name" value="MetI-like"/>
</dbReference>
<comment type="similarity">
    <text evidence="7">Belongs to the binding-protein-dependent transport system permease family.</text>
</comment>
<organism evidence="9 10">
    <name type="scientific">Azospirillum cavernae</name>
    <dbReference type="NCBI Taxonomy" id="2320860"/>
    <lineage>
        <taxon>Bacteria</taxon>
        <taxon>Pseudomonadati</taxon>
        <taxon>Pseudomonadota</taxon>
        <taxon>Alphaproteobacteria</taxon>
        <taxon>Rhodospirillales</taxon>
        <taxon>Azospirillaceae</taxon>
        <taxon>Azospirillum</taxon>
    </lineage>
</organism>
<keyword evidence="10" id="KW-1185">Reference proteome</keyword>
<keyword evidence="2 7" id="KW-0813">Transport</keyword>
<dbReference type="PANTHER" id="PTHR30151">
    <property type="entry name" value="ALKANE SULFONATE ABC TRANSPORTER-RELATED, MEMBRANE SUBUNIT"/>
    <property type="match status" value="1"/>
</dbReference>
<evidence type="ECO:0000256" key="6">
    <source>
        <dbReference type="ARBA" id="ARBA00023136"/>
    </source>
</evidence>
<protein>
    <submittedName>
        <fullName evidence="9">ABC transporter permease</fullName>
    </submittedName>
</protein>
<proteinExistence type="inferred from homology"/>
<dbReference type="SUPFAM" id="SSF161098">
    <property type="entry name" value="MetI-like"/>
    <property type="match status" value="1"/>
</dbReference>
<dbReference type="PANTHER" id="PTHR30151:SF20">
    <property type="entry name" value="ABC TRANSPORTER PERMEASE PROTEIN HI_0355-RELATED"/>
    <property type="match status" value="1"/>
</dbReference>
<comment type="subcellular location">
    <subcellularLocation>
        <location evidence="1 7">Cell membrane</location>
        <topology evidence="1 7">Multi-pass membrane protein</topology>
    </subcellularLocation>
</comment>
<feature type="domain" description="ABC transmembrane type-1" evidence="8">
    <location>
        <begin position="74"/>
        <end position="267"/>
    </location>
</feature>
<sequence length="279" mass="29018">MSLAIIILWYAGAVWLNSPQAAEALTRAGADWGTGDLIRQTFAMKRPILPTPDQVAVDLFQSLTGTPVTHIRNLLYHTGVTAGSALTGFALGVLLGVGLAVGIVQVRTLEASLLPWVIASQTIPILAIAPMIVVILGNLGFTGLLPKAIISMYLCFFPITIGMVKGLRSADPLTLDLMRTYSAGSAQTFRLLRLPASLPFLFTSLKVAVAASVVGAIVGELPTGGQAGLGARLLSGSYYGQTVQIWSALVMASLLGVTLVAVVGLAERALVRSGPGGGR</sequence>